<accession>A0A087HEF0</accession>
<name>A0A087HEF0_ARAAL</name>
<dbReference type="GO" id="GO:0030515">
    <property type="term" value="F:snoRNA binding"/>
    <property type="evidence" value="ECO:0007669"/>
    <property type="project" value="TreeGrafter"/>
</dbReference>
<dbReference type="GO" id="GO:0030686">
    <property type="term" value="C:90S preribosome"/>
    <property type="evidence" value="ECO:0007669"/>
    <property type="project" value="TreeGrafter"/>
</dbReference>
<reference evidence="2" key="1">
    <citation type="journal article" date="2015" name="Nat. Plants">
        <title>Genome expansion of Arabis alpina linked with retrotransposition and reduced symmetric DNA methylation.</title>
        <authorList>
            <person name="Willing E.M."/>
            <person name="Rawat V."/>
            <person name="Mandakova T."/>
            <person name="Maumus F."/>
            <person name="James G.V."/>
            <person name="Nordstroem K.J."/>
            <person name="Becker C."/>
            <person name="Warthmann N."/>
            <person name="Chica C."/>
            <person name="Szarzynska B."/>
            <person name="Zytnicki M."/>
            <person name="Albani M.C."/>
            <person name="Kiefer C."/>
            <person name="Bergonzi S."/>
            <person name="Castaings L."/>
            <person name="Mateos J.L."/>
            <person name="Berns M.C."/>
            <person name="Bujdoso N."/>
            <person name="Piofczyk T."/>
            <person name="de Lorenzo L."/>
            <person name="Barrero-Sicilia C."/>
            <person name="Mateos I."/>
            <person name="Piednoel M."/>
            <person name="Hagmann J."/>
            <person name="Chen-Min-Tao R."/>
            <person name="Iglesias-Fernandez R."/>
            <person name="Schuster S.C."/>
            <person name="Alonso-Blanco C."/>
            <person name="Roudier F."/>
            <person name="Carbonero P."/>
            <person name="Paz-Ares J."/>
            <person name="Davis S.J."/>
            <person name="Pecinka A."/>
            <person name="Quesneville H."/>
            <person name="Colot V."/>
            <person name="Lysak M.A."/>
            <person name="Weigel D."/>
            <person name="Coupland G."/>
            <person name="Schneeberger K."/>
        </authorList>
    </citation>
    <scope>NUCLEOTIDE SEQUENCE [LARGE SCALE GENOMIC DNA]</scope>
    <source>
        <strain evidence="2">cv. Pajares</strain>
    </source>
</reference>
<dbReference type="GO" id="GO:0034455">
    <property type="term" value="C:t-UTP complex"/>
    <property type="evidence" value="ECO:0007669"/>
    <property type="project" value="TreeGrafter"/>
</dbReference>
<dbReference type="AlphaFoldDB" id="A0A087HEF0"/>
<dbReference type="InterPro" id="IPR040191">
    <property type="entry name" value="UTP10"/>
</dbReference>
<protein>
    <submittedName>
        <fullName evidence="1">Uncharacterized protein</fullName>
    </submittedName>
</protein>
<dbReference type="GO" id="GO:0000462">
    <property type="term" value="P:maturation of SSU-rRNA from tricistronic rRNA transcript (SSU-rRNA, 5.8S rRNA, LSU-rRNA)"/>
    <property type="evidence" value="ECO:0007669"/>
    <property type="project" value="TreeGrafter"/>
</dbReference>
<dbReference type="PANTHER" id="PTHR13457">
    <property type="entry name" value="BAP28"/>
    <property type="match status" value="1"/>
</dbReference>
<dbReference type="Proteomes" id="UP000029120">
    <property type="component" value="Chromosome 2"/>
</dbReference>
<organism evidence="1 2">
    <name type="scientific">Arabis alpina</name>
    <name type="common">Alpine rock-cress</name>
    <dbReference type="NCBI Taxonomy" id="50452"/>
    <lineage>
        <taxon>Eukaryota</taxon>
        <taxon>Viridiplantae</taxon>
        <taxon>Streptophyta</taxon>
        <taxon>Embryophyta</taxon>
        <taxon>Tracheophyta</taxon>
        <taxon>Spermatophyta</taxon>
        <taxon>Magnoliopsida</taxon>
        <taxon>eudicotyledons</taxon>
        <taxon>Gunneridae</taxon>
        <taxon>Pentapetalae</taxon>
        <taxon>rosids</taxon>
        <taxon>malvids</taxon>
        <taxon>Brassicales</taxon>
        <taxon>Brassicaceae</taxon>
        <taxon>Arabideae</taxon>
        <taxon>Arabis</taxon>
    </lineage>
</organism>
<dbReference type="PANTHER" id="PTHR13457:SF1">
    <property type="entry name" value="HEAT REPEAT-CONTAINING PROTEIN 1"/>
    <property type="match status" value="1"/>
</dbReference>
<keyword evidence="2" id="KW-1185">Reference proteome</keyword>
<dbReference type="GO" id="GO:0045943">
    <property type="term" value="P:positive regulation of transcription by RNA polymerase I"/>
    <property type="evidence" value="ECO:0007669"/>
    <property type="project" value="TreeGrafter"/>
</dbReference>
<dbReference type="OrthoDB" id="31183at2759"/>
<evidence type="ECO:0000313" key="2">
    <source>
        <dbReference type="Proteomes" id="UP000029120"/>
    </source>
</evidence>
<proteinExistence type="predicted"/>
<sequence length="123" mass="14018">MELLGKEDNARINATISSYLRLLSGYLEFHASLETLEYLIRRYKVHVYNVEDVVLCALPYHDTHAFVRIVQLLSTSKKYQPSKPVVSFSTAVVVELLALLLDSFLLYSSSDDQCREALANFDN</sequence>
<dbReference type="EMBL" id="CM002870">
    <property type="protein sequence ID" value="KFK40502.1"/>
    <property type="molecule type" value="Genomic_DNA"/>
</dbReference>
<gene>
    <name evidence="1" type="ordered locus">AALP_Aa2g004200</name>
</gene>
<evidence type="ECO:0000313" key="1">
    <source>
        <dbReference type="EMBL" id="KFK40502.1"/>
    </source>
</evidence>
<dbReference type="eggNOG" id="KOG1837">
    <property type="taxonomic scope" value="Eukaryota"/>
</dbReference>
<dbReference type="Gramene" id="KFK40502">
    <property type="protein sequence ID" value="KFK40502"/>
    <property type="gene ID" value="AALP_AA2G004200"/>
</dbReference>
<dbReference type="GO" id="GO:0032040">
    <property type="term" value="C:small-subunit processome"/>
    <property type="evidence" value="ECO:0007669"/>
    <property type="project" value="TreeGrafter"/>
</dbReference>